<comment type="caution">
    <text evidence="4">The sequence shown here is derived from an EMBL/GenBank/DDBJ whole genome shotgun (WGS) entry which is preliminary data.</text>
</comment>
<dbReference type="EMBL" id="JANSUY010000021">
    <property type="protein sequence ID" value="MCR9016945.1"/>
    <property type="molecule type" value="Genomic_DNA"/>
</dbReference>
<evidence type="ECO:0000313" key="5">
    <source>
        <dbReference type="Proteomes" id="UP001142175"/>
    </source>
</evidence>
<dbReference type="GO" id="GO:0008973">
    <property type="term" value="F:phosphopentomutase activity"/>
    <property type="evidence" value="ECO:0007669"/>
    <property type="project" value="TreeGrafter"/>
</dbReference>
<evidence type="ECO:0000256" key="1">
    <source>
        <dbReference type="ARBA" id="ARBA00022723"/>
    </source>
</evidence>
<dbReference type="GO" id="GO:0046872">
    <property type="term" value="F:metal ion binding"/>
    <property type="evidence" value="ECO:0007669"/>
    <property type="project" value="UniProtKB-KW"/>
</dbReference>
<dbReference type="RefSeq" id="WP_258424790.1">
    <property type="nucleotide sequence ID" value="NZ_JANSUY010000021.1"/>
</dbReference>
<gene>
    <name evidence="4" type="ORF">NU887_18070</name>
</gene>
<evidence type="ECO:0000313" key="4">
    <source>
        <dbReference type="EMBL" id="MCR9016945.1"/>
    </source>
</evidence>
<dbReference type="PANTHER" id="PTHR45745">
    <property type="entry name" value="PHOSPHOMANNOMUTASE 45A"/>
    <property type="match status" value="1"/>
</dbReference>
<accession>A0A9X2PDW3</accession>
<name>A0A9X2PDW3_9BACT</name>
<proteinExistence type="predicted"/>
<keyword evidence="5" id="KW-1185">Reference proteome</keyword>
<evidence type="ECO:0000256" key="3">
    <source>
        <dbReference type="ARBA" id="ARBA00023235"/>
    </source>
</evidence>
<dbReference type="GO" id="GO:0006166">
    <property type="term" value="P:purine ribonucleoside salvage"/>
    <property type="evidence" value="ECO:0007669"/>
    <property type="project" value="TreeGrafter"/>
</dbReference>
<sequence length="351" mass="39831">MNLASVQELTEELVEMDTAKILFASFEKIDPITNLLDDSELVYDQILLDAGKENPNPVFNFMNLKPAIEQATDLGYNLIIGTDLTNERVTIAVKKDEKSGFVILNSHQLAAILLKIWKDSGKYEDMVCLKSIHTSDLIENMAIRSGLKFQSEIIEPGDLRTKMAEVQKVYENSPICAFNIDQQVCHSALDFSKIIVEIAQKENELKSSGQTFFDYLMEIYNEFGFYKEKTITVDLNTDAQRSHLLSIMDNLRKNPKSLESTFPLNSVTDYKKGVKFNILTDKVNSFAGSTDNILKIESANNLSVTFAPSKTKMVYYISIKGGYISKEKYVMRNKEMDAEILRVIQMFNRGL</sequence>
<organism evidence="4 5">
    <name type="scientific">Aquiflexum gelatinilyticum</name>
    <dbReference type="NCBI Taxonomy" id="2961943"/>
    <lineage>
        <taxon>Bacteria</taxon>
        <taxon>Pseudomonadati</taxon>
        <taxon>Bacteroidota</taxon>
        <taxon>Cytophagia</taxon>
        <taxon>Cytophagales</taxon>
        <taxon>Cyclobacteriaceae</taxon>
        <taxon>Aquiflexum</taxon>
    </lineage>
</organism>
<dbReference type="PANTHER" id="PTHR45745:SF1">
    <property type="entry name" value="PHOSPHOGLUCOMUTASE 2B-RELATED"/>
    <property type="match status" value="1"/>
</dbReference>
<keyword evidence="1" id="KW-0479">Metal-binding</keyword>
<keyword evidence="2" id="KW-0460">Magnesium</keyword>
<reference evidence="4" key="1">
    <citation type="submission" date="2022-08" db="EMBL/GenBank/DDBJ databases">
        <authorList>
            <person name="Zhang D."/>
        </authorList>
    </citation>
    <scope>NUCLEOTIDE SEQUENCE</scope>
    <source>
        <strain evidence="4">XJ19-11</strain>
    </source>
</reference>
<evidence type="ECO:0000256" key="2">
    <source>
        <dbReference type="ARBA" id="ARBA00022842"/>
    </source>
</evidence>
<dbReference type="Proteomes" id="UP001142175">
    <property type="component" value="Unassembled WGS sequence"/>
</dbReference>
<dbReference type="AlphaFoldDB" id="A0A9X2PDW3"/>
<protein>
    <submittedName>
        <fullName evidence="4">Uncharacterized protein</fullName>
    </submittedName>
</protein>
<keyword evidence="3" id="KW-0413">Isomerase</keyword>